<feature type="compositionally biased region" description="Polar residues" evidence="6">
    <location>
        <begin position="366"/>
        <end position="376"/>
    </location>
</feature>
<feature type="region of interest" description="Disordered" evidence="6">
    <location>
        <begin position="327"/>
        <end position="378"/>
    </location>
</feature>
<evidence type="ECO:0000256" key="3">
    <source>
        <dbReference type="ARBA" id="ARBA00023125"/>
    </source>
</evidence>
<dbReference type="PANTHER" id="PTHR11950:SF40">
    <property type="entry name" value="RUNT-RELATED TRANSCRIPTION FACTOR 1"/>
    <property type="match status" value="1"/>
</dbReference>
<organism evidence="9 10">
    <name type="scientific">Cyanistes caeruleus</name>
    <name type="common">Eurasian blue tit</name>
    <name type="synonym">Parus caeruleus</name>
    <dbReference type="NCBI Taxonomy" id="156563"/>
    <lineage>
        <taxon>Eukaryota</taxon>
        <taxon>Metazoa</taxon>
        <taxon>Chordata</taxon>
        <taxon>Craniata</taxon>
        <taxon>Vertebrata</taxon>
        <taxon>Euteleostomi</taxon>
        <taxon>Archelosauria</taxon>
        <taxon>Archosauria</taxon>
        <taxon>Dinosauria</taxon>
        <taxon>Saurischia</taxon>
        <taxon>Theropoda</taxon>
        <taxon>Coelurosauria</taxon>
        <taxon>Aves</taxon>
        <taxon>Neognathae</taxon>
        <taxon>Neoaves</taxon>
        <taxon>Telluraves</taxon>
        <taxon>Australaves</taxon>
        <taxon>Passeriformes</taxon>
        <taxon>Paridae</taxon>
        <taxon>Cyanistes</taxon>
    </lineage>
</organism>
<dbReference type="GO" id="GO:0051094">
    <property type="term" value="P:positive regulation of developmental process"/>
    <property type="evidence" value="ECO:0007669"/>
    <property type="project" value="UniProtKB-ARBA"/>
</dbReference>
<evidence type="ECO:0000313" key="10">
    <source>
        <dbReference type="Proteomes" id="UP000694410"/>
    </source>
</evidence>
<name>A0A8C0V9I3_CYACU</name>
<dbReference type="GO" id="GO:0030097">
    <property type="term" value="P:hemopoiesis"/>
    <property type="evidence" value="ECO:0007669"/>
    <property type="project" value="TreeGrafter"/>
</dbReference>
<dbReference type="InterPro" id="IPR000040">
    <property type="entry name" value="AML1_Runt"/>
</dbReference>
<reference evidence="9" key="2">
    <citation type="submission" date="2025-09" db="UniProtKB">
        <authorList>
            <consortium name="Ensembl"/>
        </authorList>
    </citation>
    <scope>IDENTIFICATION</scope>
</reference>
<keyword evidence="3" id="KW-0238">DNA-binding</keyword>
<dbReference type="InterPro" id="IPR013711">
    <property type="entry name" value="RunxI_C_dom"/>
</dbReference>
<evidence type="ECO:0000256" key="4">
    <source>
        <dbReference type="ARBA" id="ARBA00023163"/>
    </source>
</evidence>
<comment type="subcellular location">
    <subcellularLocation>
        <location evidence="1">Nucleus</location>
    </subcellularLocation>
</comment>
<keyword evidence="7" id="KW-0472">Membrane</keyword>
<dbReference type="PROSITE" id="PS51062">
    <property type="entry name" value="RUNT"/>
    <property type="match status" value="1"/>
</dbReference>
<evidence type="ECO:0000256" key="2">
    <source>
        <dbReference type="ARBA" id="ARBA00023015"/>
    </source>
</evidence>
<accession>A0A8C0V9I3</accession>
<keyword evidence="2" id="KW-0805">Transcription regulation</keyword>
<evidence type="ECO:0000256" key="5">
    <source>
        <dbReference type="ARBA" id="ARBA00023242"/>
    </source>
</evidence>
<proteinExistence type="predicted"/>
<feature type="region of interest" description="Disordered" evidence="6">
    <location>
        <begin position="192"/>
        <end position="221"/>
    </location>
</feature>
<dbReference type="GO" id="GO:0045944">
    <property type="term" value="P:positive regulation of transcription by RNA polymerase II"/>
    <property type="evidence" value="ECO:0007669"/>
    <property type="project" value="UniProtKB-ARBA"/>
</dbReference>
<evidence type="ECO:0000313" key="9">
    <source>
        <dbReference type="Ensembl" id="ENSCCEP00000019156.1"/>
    </source>
</evidence>
<reference evidence="9" key="1">
    <citation type="submission" date="2025-08" db="UniProtKB">
        <authorList>
            <consortium name="Ensembl"/>
        </authorList>
    </citation>
    <scope>IDENTIFICATION</scope>
</reference>
<dbReference type="Ensembl" id="ENSCCET00000029160.1">
    <property type="protein sequence ID" value="ENSCCEP00000019156.1"/>
    <property type="gene ID" value="ENSCCEG00000017397.1"/>
</dbReference>
<dbReference type="GO" id="GO:0002062">
    <property type="term" value="P:chondrocyte differentiation"/>
    <property type="evidence" value="ECO:0007669"/>
    <property type="project" value="TreeGrafter"/>
</dbReference>
<dbReference type="PANTHER" id="PTHR11950">
    <property type="entry name" value="RUNT RELATED"/>
    <property type="match status" value="1"/>
</dbReference>
<dbReference type="Gene3D" id="2.60.40.720">
    <property type="match status" value="1"/>
</dbReference>
<evidence type="ECO:0000259" key="8">
    <source>
        <dbReference type="PROSITE" id="PS51062"/>
    </source>
</evidence>
<evidence type="ECO:0000256" key="7">
    <source>
        <dbReference type="SAM" id="Phobius"/>
    </source>
</evidence>
<dbReference type="InterPro" id="IPR013524">
    <property type="entry name" value="Runt_dom"/>
</dbReference>
<dbReference type="GO" id="GO:0001503">
    <property type="term" value="P:ossification"/>
    <property type="evidence" value="ECO:0007669"/>
    <property type="project" value="TreeGrafter"/>
</dbReference>
<dbReference type="InterPro" id="IPR027384">
    <property type="entry name" value="Runx_central_dom_sf"/>
</dbReference>
<dbReference type="Proteomes" id="UP000694410">
    <property type="component" value="Unplaced"/>
</dbReference>
<evidence type="ECO:0000256" key="6">
    <source>
        <dbReference type="SAM" id="MobiDB-lite"/>
    </source>
</evidence>
<feature type="compositionally biased region" description="Polar residues" evidence="6">
    <location>
        <begin position="205"/>
        <end position="221"/>
    </location>
</feature>
<dbReference type="FunFam" id="4.10.770.10:FF:000002">
    <property type="entry name" value="Runt-related transcription factor"/>
    <property type="match status" value="1"/>
</dbReference>
<dbReference type="GO" id="GO:0000978">
    <property type="term" value="F:RNA polymerase II cis-regulatory region sequence-specific DNA binding"/>
    <property type="evidence" value="ECO:0007669"/>
    <property type="project" value="TreeGrafter"/>
</dbReference>
<keyword evidence="7" id="KW-1133">Transmembrane helix</keyword>
<dbReference type="GO" id="GO:0045595">
    <property type="term" value="P:regulation of cell differentiation"/>
    <property type="evidence" value="ECO:0007669"/>
    <property type="project" value="TreeGrafter"/>
</dbReference>
<dbReference type="GO" id="GO:0005634">
    <property type="term" value="C:nucleus"/>
    <property type="evidence" value="ECO:0007669"/>
    <property type="project" value="UniProtKB-SubCell"/>
</dbReference>
<dbReference type="PRINTS" id="PR00967">
    <property type="entry name" value="ONCOGENEAML1"/>
</dbReference>
<keyword evidence="5" id="KW-0539">Nucleus</keyword>
<sequence>MDKGCPFIHGFDVSKDQNEVREAQVVASFSQHFPSLFPLPVQPLLLEVFFPPAAPAGDIPRGRSSSASCSLWGNESSTRILHPIKPFSALQGVRALPETRSLLFSTLAQGFVLLSNILFFFFPVAGKSFTLTITVFTNPPQVATYHRAIKITVDGPREPRRHRQKIDEQTKPGSLSFSERLSELEQLRRTAMRVSPHHPAPTPNPRASLNHSTAFNPQPQSQIQGASDLTAFSDPRVGIDRSFPALPSISDPRMHYPGAFTYTPTPVSSGIGIGMSAMSTASRYHTYLPPPYPGSSQAQGSPFQTSSPSYHLYYGTSAGSYQFSMISGGDRSPPRIHPPCTNASTGSTLLNPNLPNQSDVVEAEGSHSNSPTNMASTARLEEAVWRPY</sequence>
<protein>
    <submittedName>
        <fullName evidence="9">RUNX family transcription factor 1</fullName>
    </submittedName>
</protein>
<dbReference type="InterPro" id="IPR012346">
    <property type="entry name" value="p53/RUNT-type_TF_DNA-bd_sf"/>
</dbReference>
<dbReference type="GO" id="GO:0030182">
    <property type="term" value="P:neuron differentiation"/>
    <property type="evidence" value="ECO:0007669"/>
    <property type="project" value="TreeGrafter"/>
</dbReference>
<feature type="region of interest" description="Disordered" evidence="6">
    <location>
        <begin position="155"/>
        <end position="175"/>
    </location>
</feature>
<dbReference type="Pfam" id="PF08504">
    <property type="entry name" value="RunxI"/>
    <property type="match status" value="1"/>
</dbReference>
<dbReference type="Pfam" id="PF00853">
    <property type="entry name" value="Runt"/>
    <property type="match status" value="1"/>
</dbReference>
<feature type="compositionally biased region" description="Polar residues" evidence="6">
    <location>
        <begin position="341"/>
        <end position="359"/>
    </location>
</feature>
<dbReference type="Gene3D" id="4.10.770.10">
    <property type="entry name" value="Signal Protein Aml-1b, Chain A, domain 3"/>
    <property type="match status" value="1"/>
</dbReference>
<feature type="transmembrane region" description="Helical" evidence="7">
    <location>
        <begin position="102"/>
        <end position="122"/>
    </location>
</feature>
<evidence type="ECO:0000256" key="1">
    <source>
        <dbReference type="ARBA" id="ARBA00004123"/>
    </source>
</evidence>
<dbReference type="GO" id="GO:0005524">
    <property type="term" value="F:ATP binding"/>
    <property type="evidence" value="ECO:0007669"/>
    <property type="project" value="InterPro"/>
</dbReference>
<keyword evidence="7" id="KW-0812">Transmembrane</keyword>
<keyword evidence="4" id="KW-0804">Transcription</keyword>
<dbReference type="SUPFAM" id="SSF49417">
    <property type="entry name" value="p53-like transcription factors"/>
    <property type="match status" value="1"/>
</dbReference>
<dbReference type="AlphaFoldDB" id="A0A8C0V9I3"/>
<keyword evidence="10" id="KW-1185">Reference proteome</keyword>
<dbReference type="GO" id="GO:0000981">
    <property type="term" value="F:DNA-binding transcription factor activity, RNA polymerase II-specific"/>
    <property type="evidence" value="ECO:0007669"/>
    <property type="project" value="TreeGrafter"/>
</dbReference>
<dbReference type="GO" id="GO:0051240">
    <property type="term" value="P:positive regulation of multicellular organismal process"/>
    <property type="evidence" value="ECO:0007669"/>
    <property type="project" value="UniProtKB-ARBA"/>
</dbReference>
<dbReference type="InterPro" id="IPR008967">
    <property type="entry name" value="p53-like_TF_DNA-bd_sf"/>
</dbReference>
<feature type="domain" description="Runt" evidence="8">
    <location>
        <begin position="126"/>
        <end position="161"/>
    </location>
</feature>
<dbReference type="GO" id="GO:2000026">
    <property type="term" value="P:regulation of multicellular organismal development"/>
    <property type="evidence" value="ECO:0007669"/>
    <property type="project" value="UniProtKB-ARBA"/>
</dbReference>